<feature type="signal peptide" evidence="2">
    <location>
        <begin position="1"/>
        <end position="21"/>
    </location>
</feature>
<keyword evidence="2" id="KW-0732">Signal</keyword>
<sequence>MIAATITALLTLGLVGTPAGASPLHDPATQTSLRNLVTAMEWYAAFDGGNRFTGVTERALAGWGWRPTANKYVEITIENDGRAWRATAQDVRAGAREFTYTSATPVNGVSRGSVQLSSPQPPANPPTAGVTIIDVADAIDIDALARALVAAGVSTRAVCEASLAAQGTHLARSTVPDHVLACEAAAAAPNATMRTVLAALMRAGGAVAVQLVALEFVGTGAQPTTPPWVGDPDGPPTPRPTPPSLPDDIWKVVPKAERFARVNQVSPEHARTAVERCLTQLTYAGLDAHKRCDDAPTFYGGRSDTPEATQHDAEAISRHPQWSQLNRKEPANSRDWLRDAPECDGNSREIHCDEFPFASTRQGGASASPPVSLKLISRADNAAQGSKLAMFYATCGISDGDTFLVVPLPEVPGIPRESQAPTLAVCNGR</sequence>
<evidence type="ECO:0000313" key="5">
    <source>
        <dbReference type="Proteomes" id="UP000054314"/>
    </source>
</evidence>
<feature type="domain" description="Deoxyribonuclease NucA/NucB" evidence="3">
    <location>
        <begin position="342"/>
        <end position="406"/>
    </location>
</feature>
<dbReference type="AlphaFoldDB" id="A0A0A0BM51"/>
<evidence type="ECO:0000256" key="2">
    <source>
        <dbReference type="SAM" id="SignalP"/>
    </source>
</evidence>
<feature type="compositionally biased region" description="Pro residues" evidence="1">
    <location>
        <begin position="233"/>
        <end position="245"/>
    </location>
</feature>
<keyword evidence="5" id="KW-1185">Reference proteome</keyword>
<name>A0A0A0BM51_9CELL</name>
<dbReference type="InterPro" id="IPR029476">
    <property type="entry name" value="DNase_NucA_NucB"/>
</dbReference>
<comment type="caution">
    <text evidence="4">The sequence shown here is derived from an EMBL/GenBank/DDBJ whole genome shotgun (WGS) entry which is preliminary data.</text>
</comment>
<protein>
    <recommendedName>
        <fullName evidence="3">Deoxyribonuclease NucA/NucB domain-containing protein</fullName>
    </recommendedName>
</protein>
<feature type="region of interest" description="Disordered" evidence="1">
    <location>
        <begin position="222"/>
        <end position="246"/>
    </location>
</feature>
<dbReference type="Proteomes" id="UP000054314">
    <property type="component" value="Unassembled WGS sequence"/>
</dbReference>
<feature type="chain" id="PRO_5001967379" description="Deoxyribonuclease NucA/NucB domain-containing protein" evidence="2">
    <location>
        <begin position="22"/>
        <end position="429"/>
    </location>
</feature>
<dbReference type="Pfam" id="PF14040">
    <property type="entry name" value="DNase_NucA_NucB"/>
    <property type="match status" value="1"/>
</dbReference>
<feature type="compositionally biased region" description="Basic and acidic residues" evidence="1">
    <location>
        <begin position="326"/>
        <end position="336"/>
    </location>
</feature>
<proteinExistence type="predicted"/>
<reference evidence="4 5" key="1">
    <citation type="submission" date="2013-08" db="EMBL/GenBank/DDBJ databases">
        <title>Genome sequencing of Cellulomonas bogoriensis 69B4.</title>
        <authorList>
            <person name="Chen F."/>
            <person name="Li Y."/>
            <person name="Wang G."/>
        </authorList>
    </citation>
    <scope>NUCLEOTIDE SEQUENCE [LARGE SCALE GENOMIC DNA]</scope>
    <source>
        <strain evidence="4 5">69B4</strain>
    </source>
</reference>
<evidence type="ECO:0000313" key="4">
    <source>
        <dbReference type="EMBL" id="KGM09046.1"/>
    </source>
</evidence>
<evidence type="ECO:0000256" key="1">
    <source>
        <dbReference type="SAM" id="MobiDB-lite"/>
    </source>
</evidence>
<evidence type="ECO:0000259" key="3">
    <source>
        <dbReference type="Pfam" id="PF14040"/>
    </source>
</evidence>
<dbReference type="EMBL" id="AXCZ01000220">
    <property type="protein sequence ID" value="KGM09046.1"/>
    <property type="molecule type" value="Genomic_DNA"/>
</dbReference>
<gene>
    <name evidence="4" type="ORF">N869_08370</name>
</gene>
<accession>A0A0A0BM51</accession>
<feature type="region of interest" description="Disordered" evidence="1">
    <location>
        <begin position="316"/>
        <end position="336"/>
    </location>
</feature>
<organism evidence="4 5">
    <name type="scientific">Cellulomonas bogoriensis 69B4 = DSM 16987</name>
    <dbReference type="NCBI Taxonomy" id="1386082"/>
    <lineage>
        <taxon>Bacteria</taxon>
        <taxon>Bacillati</taxon>
        <taxon>Actinomycetota</taxon>
        <taxon>Actinomycetes</taxon>
        <taxon>Micrococcales</taxon>
        <taxon>Cellulomonadaceae</taxon>
        <taxon>Cellulomonas</taxon>
    </lineage>
</organism>